<name>A0A1Q5UP15_9EURO</name>
<dbReference type="AlphaFoldDB" id="A0A1Q5UP15"/>
<evidence type="ECO:0000256" key="1">
    <source>
        <dbReference type="SAM" id="SignalP"/>
    </source>
</evidence>
<gene>
    <name evidence="2" type="ORF">PENSUB_67</name>
</gene>
<keyword evidence="3" id="KW-1185">Reference proteome</keyword>
<sequence>MYFPTILASAIALAGAASAAVVPTHRYVQLRLWGEPSCANLNLGEEGIYGDQVGQCNPLDEVDVVRSVSVERVDAGCTREFFYSSCYCDYGI</sequence>
<dbReference type="EMBL" id="MNBE01000105">
    <property type="protein sequence ID" value="OKP14215.1"/>
    <property type="molecule type" value="Genomic_DNA"/>
</dbReference>
<evidence type="ECO:0000313" key="3">
    <source>
        <dbReference type="Proteomes" id="UP000186955"/>
    </source>
</evidence>
<accession>A0A1Q5UP15</accession>
<feature type="signal peptide" evidence="1">
    <location>
        <begin position="1"/>
        <end position="19"/>
    </location>
</feature>
<evidence type="ECO:0000313" key="2">
    <source>
        <dbReference type="EMBL" id="OKP14215.1"/>
    </source>
</evidence>
<feature type="chain" id="PRO_5012637738" evidence="1">
    <location>
        <begin position="20"/>
        <end position="92"/>
    </location>
</feature>
<reference evidence="2 3" key="1">
    <citation type="submission" date="2016-10" db="EMBL/GenBank/DDBJ databases">
        <title>Genome sequence of the ascomycete fungus Penicillium subrubescens.</title>
        <authorList>
            <person name="De Vries R.P."/>
            <person name="Peng M."/>
            <person name="Dilokpimol A."/>
            <person name="Hilden K."/>
            <person name="Makela M.R."/>
            <person name="Grigoriev I."/>
            <person name="Riley R."/>
            <person name="Granchi Z."/>
        </authorList>
    </citation>
    <scope>NUCLEOTIDE SEQUENCE [LARGE SCALE GENOMIC DNA]</scope>
    <source>
        <strain evidence="2 3">CBS 132785</strain>
    </source>
</reference>
<proteinExistence type="predicted"/>
<dbReference type="Proteomes" id="UP000186955">
    <property type="component" value="Unassembled WGS sequence"/>
</dbReference>
<protein>
    <submittedName>
        <fullName evidence="2">Uncharacterized protein</fullName>
    </submittedName>
</protein>
<comment type="caution">
    <text evidence="2">The sequence shown here is derived from an EMBL/GenBank/DDBJ whole genome shotgun (WGS) entry which is preliminary data.</text>
</comment>
<organism evidence="2 3">
    <name type="scientific">Penicillium subrubescens</name>
    <dbReference type="NCBI Taxonomy" id="1316194"/>
    <lineage>
        <taxon>Eukaryota</taxon>
        <taxon>Fungi</taxon>
        <taxon>Dikarya</taxon>
        <taxon>Ascomycota</taxon>
        <taxon>Pezizomycotina</taxon>
        <taxon>Eurotiomycetes</taxon>
        <taxon>Eurotiomycetidae</taxon>
        <taxon>Eurotiales</taxon>
        <taxon>Aspergillaceae</taxon>
        <taxon>Penicillium</taxon>
    </lineage>
</organism>
<dbReference type="STRING" id="1316194.A0A1Q5UP15"/>
<keyword evidence="1" id="KW-0732">Signal</keyword>